<organism evidence="1">
    <name type="scientific">Anopheles darlingi</name>
    <name type="common">Mosquito</name>
    <dbReference type="NCBI Taxonomy" id="43151"/>
    <lineage>
        <taxon>Eukaryota</taxon>
        <taxon>Metazoa</taxon>
        <taxon>Ecdysozoa</taxon>
        <taxon>Arthropoda</taxon>
        <taxon>Hexapoda</taxon>
        <taxon>Insecta</taxon>
        <taxon>Pterygota</taxon>
        <taxon>Neoptera</taxon>
        <taxon>Endopterygota</taxon>
        <taxon>Diptera</taxon>
        <taxon>Nematocera</taxon>
        <taxon>Culicoidea</taxon>
        <taxon>Culicidae</taxon>
        <taxon>Anophelinae</taxon>
        <taxon>Anopheles</taxon>
    </lineage>
</organism>
<dbReference type="AlphaFoldDB" id="A0A2M4DDW2"/>
<sequence>MCGRVCSQQVILVHVVTVAFSSAWMILRDQEMVEVLLYRHHRAEVIVHAEQRVPARTQVGSVEVFHDFLPHDRQRMVLLAMQVSIEMRQHFRCKICPRITQVLLPVQVNRVLADLGLASKVPLQCRKHPPRSAGS</sequence>
<name>A0A2M4DDW2_ANODA</name>
<dbReference type="EMBL" id="GGFL01011130">
    <property type="protein sequence ID" value="MBW75308.1"/>
    <property type="molecule type" value="Transcribed_RNA"/>
</dbReference>
<proteinExistence type="predicted"/>
<reference evidence="1" key="1">
    <citation type="submission" date="2018-01" db="EMBL/GenBank/DDBJ databases">
        <title>An insight into the sialome of Amazonian anophelines.</title>
        <authorList>
            <person name="Ribeiro J.M."/>
            <person name="Scarpassa V."/>
            <person name="Calvo E."/>
        </authorList>
    </citation>
    <scope>NUCLEOTIDE SEQUENCE</scope>
</reference>
<evidence type="ECO:0000313" key="1">
    <source>
        <dbReference type="EMBL" id="MBW75308.1"/>
    </source>
</evidence>
<accession>A0A2M4DDW2</accession>
<protein>
    <submittedName>
        <fullName evidence="1">Putative secreted protein</fullName>
    </submittedName>
</protein>